<dbReference type="SMART" id="SM00327">
    <property type="entry name" value="VWA"/>
    <property type="match status" value="1"/>
</dbReference>
<dbReference type="PANTHER" id="PTHR10857:SF106">
    <property type="entry name" value="C2 DOMAIN-CONTAINING PROTEIN"/>
    <property type="match status" value="1"/>
</dbReference>
<dbReference type="Gene3D" id="2.60.40.150">
    <property type="entry name" value="C2 domain"/>
    <property type="match status" value="1"/>
</dbReference>
<dbReference type="Pfam" id="PF07002">
    <property type="entry name" value="Copine"/>
    <property type="match status" value="1"/>
</dbReference>
<comment type="similarity">
    <text evidence="1">Belongs to the copine family.</text>
</comment>
<evidence type="ECO:0000259" key="2">
    <source>
        <dbReference type="PROSITE" id="PS50004"/>
    </source>
</evidence>
<organism evidence="3 4">
    <name type="scientific">Blastocystis sp. subtype 1 (strain ATCC 50177 / NandII)</name>
    <dbReference type="NCBI Taxonomy" id="478820"/>
    <lineage>
        <taxon>Eukaryota</taxon>
        <taxon>Sar</taxon>
        <taxon>Stramenopiles</taxon>
        <taxon>Bigyra</taxon>
        <taxon>Opalozoa</taxon>
        <taxon>Opalinata</taxon>
        <taxon>Blastocystidae</taxon>
        <taxon>Blastocystis</taxon>
    </lineage>
</organism>
<dbReference type="SMART" id="SM00239">
    <property type="entry name" value="C2"/>
    <property type="match status" value="1"/>
</dbReference>
<gene>
    <name evidence="3" type="ORF">AV274_6170</name>
</gene>
<dbReference type="SUPFAM" id="SSF53300">
    <property type="entry name" value="vWA-like"/>
    <property type="match status" value="1"/>
</dbReference>
<dbReference type="CDD" id="cd04048">
    <property type="entry name" value="C2A_Copine"/>
    <property type="match status" value="1"/>
</dbReference>
<dbReference type="Proteomes" id="UP000078348">
    <property type="component" value="Unassembled WGS sequence"/>
</dbReference>
<evidence type="ECO:0000313" key="4">
    <source>
        <dbReference type="Proteomes" id="UP000078348"/>
    </source>
</evidence>
<dbReference type="InterPro" id="IPR045052">
    <property type="entry name" value="Copine"/>
</dbReference>
<feature type="domain" description="C2" evidence="2">
    <location>
        <begin position="22"/>
        <end position="153"/>
    </location>
</feature>
<name>A0A196S7S4_BLAHN</name>
<dbReference type="PANTHER" id="PTHR10857">
    <property type="entry name" value="COPINE"/>
    <property type="match status" value="1"/>
</dbReference>
<proteinExistence type="inferred from homology"/>
<dbReference type="EMBL" id="LXWW01000561">
    <property type="protein sequence ID" value="OAO12122.1"/>
    <property type="molecule type" value="Genomic_DNA"/>
</dbReference>
<dbReference type="InterPro" id="IPR010734">
    <property type="entry name" value="Copine_C"/>
</dbReference>
<sequence>MGNCTSLSSVATEAVKTSTHAENGAEEAALLCNSSMVTGSSVSLAFECENLPQMDYLSKSDPFIVVLMKDGSGDWKEIGRTEIVVNSESPVFVKKVVLVYKFESIQHLRFVVYDADEDADVNTIVLAQQDLIGDAETVLSDIVHKKSATKLPLKLNDKDRGSITVKCEELCSNNGVVKGEIAGVNLPKSCFLKIFNEDEKNGLTAVYKSEVSNGNWRAFEITANMFCNGDLNRPILIQVFKYKANGSHVLQGQIKSSVIKLAAAANTDLPLTNGPCPGSLSIRSFAFIPKPTFLQYVQNGLDLNFMVAIDFTASNGNPTSPTSLHYANAALYAQGQFNSYEKAIMMVGGVLEFYDTDRFFPTYGFGACLDASRTASHCFALNRNEEHPELYGVSGILEAYHNALSTTRFSGPTLFEEVLNKALGLAMQIKAEKNKYLVLMIITDGVIHDMDETIKLIVRGADLPLSIIIVGVGNEDFTKMEILDGDEHRLEYDGKKASRDIVQFVALNEMENQSPEAIAKAVLEEIPTQVTEYMEKNGITVETVAALRPYEVTPVKM</sequence>
<dbReference type="PROSITE" id="PS50004">
    <property type="entry name" value="C2"/>
    <property type="match status" value="1"/>
</dbReference>
<evidence type="ECO:0000313" key="3">
    <source>
        <dbReference type="EMBL" id="OAO12122.1"/>
    </source>
</evidence>
<dbReference type="AlphaFoldDB" id="A0A196S7S4"/>
<dbReference type="Pfam" id="PF00168">
    <property type="entry name" value="C2"/>
    <property type="match status" value="1"/>
</dbReference>
<dbReference type="GO" id="GO:0071277">
    <property type="term" value="P:cellular response to calcium ion"/>
    <property type="evidence" value="ECO:0007669"/>
    <property type="project" value="TreeGrafter"/>
</dbReference>
<accession>A0A196S7S4</accession>
<keyword evidence="4" id="KW-1185">Reference proteome</keyword>
<protein>
    <submittedName>
        <fullName evidence="3">Copine family protein</fullName>
    </submittedName>
</protein>
<dbReference type="InterPro" id="IPR035892">
    <property type="entry name" value="C2_domain_sf"/>
</dbReference>
<comment type="caution">
    <text evidence="3">The sequence shown here is derived from an EMBL/GenBank/DDBJ whole genome shotgun (WGS) entry which is preliminary data.</text>
</comment>
<dbReference type="OrthoDB" id="5855668at2759"/>
<evidence type="ECO:0000256" key="1">
    <source>
        <dbReference type="ARBA" id="ARBA00009048"/>
    </source>
</evidence>
<dbReference type="InterPro" id="IPR002035">
    <property type="entry name" value="VWF_A"/>
</dbReference>
<dbReference type="GO" id="GO:0005886">
    <property type="term" value="C:plasma membrane"/>
    <property type="evidence" value="ECO:0007669"/>
    <property type="project" value="TreeGrafter"/>
</dbReference>
<dbReference type="InterPro" id="IPR036465">
    <property type="entry name" value="vWFA_dom_sf"/>
</dbReference>
<reference evidence="3 4" key="1">
    <citation type="submission" date="2016-05" db="EMBL/GenBank/DDBJ databases">
        <title>Nuclear genome of Blastocystis sp. subtype 1 NandII.</title>
        <authorList>
            <person name="Gentekaki E."/>
            <person name="Curtis B."/>
            <person name="Stairs C."/>
            <person name="Eme L."/>
            <person name="Herman E."/>
            <person name="Klimes V."/>
            <person name="Arias M.C."/>
            <person name="Elias M."/>
            <person name="Hilliou F."/>
            <person name="Klute M."/>
            <person name="Malik S.-B."/>
            <person name="Pightling A."/>
            <person name="Rachubinski R."/>
            <person name="Salas D."/>
            <person name="Schlacht A."/>
            <person name="Suga H."/>
            <person name="Archibald J."/>
            <person name="Ball S.G."/>
            <person name="Clark G."/>
            <person name="Dacks J."/>
            <person name="Van Der Giezen M."/>
            <person name="Tsaousis A."/>
            <person name="Roger A."/>
        </authorList>
    </citation>
    <scope>NUCLEOTIDE SEQUENCE [LARGE SCALE GENOMIC DNA]</scope>
    <source>
        <strain evidence="4">ATCC 50177 / NandII</strain>
    </source>
</reference>
<dbReference type="GO" id="GO:0005544">
    <property type="term" value="F:calcium-dependent phospholipid binding"/>
    <property type="evidence" value="ECO:0007669"/>
    <property type="project" value="InterPro"/>
</dbReference>
<dbReference type="InterPro" id="IPR000008">
    <property type="entry name" value="C2_dom"/>
</dbReference>
<dbReference type="SUPFAM" id="SSF49562">
    <property type="entry name" value="C2 domain (Calcium/lipid-binding domain, CaLB)"/>
    <property type="match status" value="1"/>
</dbReference>
<dbReference type="STRING" id="478820.A0A196S7S4"/>